<evidence type="ECO:0000313" key="4">
    <source>
        <dbReference type="EMBL" id="KAJ1959728.1"/>
    </source>
</evidence>
<dbReference type="SMART" id="SM00212">
    <property type="entry name" value="UBCc"/>
    <property type="match status" value="1"/>
</dbReference>
<feature type="compositionally biased region" description="Low complexity" evidence="2">
    <location>
        <begin position="75"/>
        <end position="94"/>
    </location>
</feature>
<accession>A0A9W8ASS8</accession>
<feature type="domain" description="UBC core" evidence="3">
    <location>
        <begin position="100"/>
        <end position="253"/>
    </location>
</feature>
<dbReference type="PANTHER" id="PTHR24067">
    <property type="entry name" value="UBIQUITIN-CONJUGATING ENZYME E2"/>
    <property type="match status" value="1"/>
</dbReference>
<dbReference type="InterPro" id="IPR000608">
    <property type="entry name" value="UBC"/>
</dbReference>
<organism evidence="4 5">
    <name type="scientific">Dispira parvispora</name>
    <dbReference type="NCBI Taxonomy" id="1520584"/>
    <lineage>
        <taxon>Eukaryota</taxon>
        <taxon>Fungi</taxon>
        <taxon>Fungi incertae sedis</taxon>
        <taxon>Zoopagomycota</taxon>
        <taxon>Kickxellomycotina</taxon>
        <taxon>Dimargaritomycetes</taxon>
        <taxon>Dimargaritales</taxon>
        <taxon>Dimargaritaceae</taxon>
        <taxon>Dispira</taxon>
    </lineage>
</organism>
<keyword evidence="1" id="KW-0833">Ubl conjugation pathway</keyword>
<dbReference type="InterPro" id="IPR016135">
    <property type="entry name" value="UBQ-conjugating_enzyme/RWD"/>
</dbReference>
<dbReference type="Pfam" id="PF00179">
    <property type="entry name" value="UQ_con"/>
    <property type="match status" value="1"/>
</dbReference>
<evidence type="ECO:0000313" key="5">
    <source>
        <dbReference type="Proteomes" id="UP001150925"/>
    </source>
</evidence>
<reference evidence="4" key="1">
    <citation type="submission" date="2022-07" db="EMBL/GenBank/DDBJ databases">
        <title>Phylogenomic reconstructions and comparative analyses of Kickxellomycotina fungi.</title>
        <authorList>
            <person name="Reynolds N.K."/>
            <person name="Stajich J.E."/>
            <person name="Barry K."/>
            <person name="Grigoriev I.V."/>
            <person name="Crous P."/>
            <person name="Smith M.E."/>
        </authorList>
    </citation>
    <scope>NUCLEOTIDE SEQUENCE</scope>
    <source>
        <strain evidence="4">RSA 1196</strain>
    </source>
</reference>
<dbReference type="AlphaFoldDB" id="A0A9W8ASS8"/>
<keyword evidence="5" id="KW-1185">Reference proteome</keyword>
<proteinExistence type="predicted"/>
<dbReference type="PROSITE" id="PS50127">
    <property type="entry name" value="UBC_2"/>
    <property type="match status" value="1"/>
</dbReference>
<protein>
    <recommendedName>
        <fullName evidence="3">UBC core domain-containing protein</fullName>
    </recommendedName>
</protein>
<dbReference type="Proteomes" id="UP001150925">
    <property type="component" value="Unassembled WGS sequence"/>
</dbReference>
<name>A0A9W8ASS8_9FUNG</name>
<sequence length="320" mass="36178">METPDQNRTHSSRVSQYLRGIHTPSPSPSMKRSFLHLHQEQQQQSPSRTSNSAKQGTPQASTPTRPSTVASEHGPQTPKATLTTPTAGTPLTPQYSSPMFRRYELMTEYANLGLPNHCPPGVYVIPSPDDIHEWYGALFVHDGPYEGATFKFVLSIPANYPCVAPKVTFLTDMFHPLVGLDGEFSLGQRFTDWTPHTHYIYHILYYIRHMFKRSALKSIEEKHAFNKKAYQMFHHEPSVFTRLANQCAVLSSSESVLYEQPPSRNPIHFSPMSDSQLHAWRDHLSRSTDFPEVELRAVEKPSGGGGLKNLANNFNRLMNS</sequence>
<evidence type="ECO:0000259" key="3">
    <source>
        <dbReference type="PROSITE" id="PS50127"/>
    </source>
</evidence>
<feature type="region of interest" description="Disordered" evidence="2">
    <location>
        <begin position="1"/>
        <end position="94"/>
    </location>
</feature>
<dbReference type="OrthoDB" id="5596422at2759"/>
<dbReference type="Gene3D" id="3.10.110.10">
    <property type="entry name" value="Ubiquitin Conjugating Enzyme"/>
    <property type="match status" value="1"/>
</dbReference>
<comment type="caution">
    <text evidence="4">The sequence shown here is derived from an EMBL/GenBank/DDBJ whole genome shotgun (WGS) entry which is preliminary data.</text>
</comment>
<dbReference type="InterPro" id="IPR050113">
    <property type="entry name" value="Ub_conjugating_enzyme"/>
</dbReference>
<gene>
    <name evidence="4" type="ORF">IWQ62_004500</name>
</gene>
<evidence type="ECO:0000256" key="2">
    <source>
        <dbReference type="SAM" id="MobiDB-lite"/>
    </source>
</evidence>
<dbReference type="EMBL" id="JANBPY010001512">
    <property type="protein sequence ID" value="KAJ1959728.1"/>
    <property type="molecule type" value="Genomic_DNA"/>
</dbReference>
<dbReference type="CDD" id="cd23814">
    <property type="entry name" value="UEV_AKTIP"/>
    <property type="match status" value="1"/>
</dbReference>
<dbReference type="SUPFAM" id="SSF54495">
    <property type="entry name" value="UBC-like"/>
    <property type="match status" value="1"/>
</dbReference>
<evidence type="ECO:0000256" key="1">
    <source>
        <dbReference type="ARBA" id="ARBA00022786"/>
    </source>
</evidence>
<feature type="compositionally biased region" description="Polar residues" evidence="2">
    <location>
        <begin position="40"/>
        <end position="70"/>
    </location>
</feature>